<dbReference type="GeneID" id="9685483"/>
<evidence type="ECO:0000313" key="3">
    <source>
        <dbReference type="EMBL" id="EEH55710.1"/>
    </source>
</evidence>
<evidence type="ECO:0000313" key="4">
    <source>
        <dbReference type="Proteomes" id="UP000001876"/>
    </source>
</evidence>
<dbReference type="EMBL" id="GG663741">
    <property type="protein sequence ID" value="EEH55710.1"/>
    <property type="molecule type" value="Genomic_DNA"/>
</dbReference>
<dbReference type="AlphaFoldDB" id="C1MVI6"/>
<proteinExistence type="predicted"/>
<reference evidence="3 4" key="1">
    <citation type="journal article" date="2009" name="Science">
        <title>Green evolution and dynamic adaptations revealed by genomes of the marine picoeukaryotes Micromonas.</title>
        <authorList>
            <person name="Worden A.Z."/>
            <person name="Lee J.H."/>
            <person name="Mock T."/>
            <person name="Rouze P."/>
            <person name="Simmons M.P."/>
            <person name="Aerts A.L."/>
            <person name="Allen A.E."/>
            <person name="Cuvelier M.L."/>
            <person name="Derelle E."/>
            <person name="Everett M.V."/>
            <person name="Foulon E."/>
            <person name="Grimwood J."/>
            <person name="Gundlach H."/>
            <person name="Henrissat B."/>
            <person name="Napoli C."/>
            <person name="McDonald S.M."/>
            <person name="Parker M.S."/>
            <person name="Rombauts S."/>
            <person name="Salamov A."/>
            <person name="Von Dassow P."/>
            <person name="Badger J.H."/>
            <person name="Coutinho P.M."/>
            <person name="Demir E."/>
            <person name="Dubchak I."/>
            <person name="Gentemann C."/>
            <person name="Eikrem W."/>
            <person name="Gready J.E."/>
            <person name="John U."/>
            <person name="Lanier W."/>
            <person name="Lindquist E.A."/>
            <person name="Lucas S."/>
            <person name="Mayer K.F."/>
            <person name="Moreau H."/>
            <person name="Not F."/>
            <person name="Otillar R."/>
            <person name="Panaud O."/>
            <person name="Pangilinan J."/>
            <person name="Paulsen I."/>
            <person name="Piegu B."/>
            <person name="Poliakov A."/>
            <person name="Robbens S."/>
            <person name="Schmutz J."/>
            <person name="Toulza E."/>
            <person name="Wyss T."/>
            <person name="Zelensky A."/>
            <person name="Zhou K."/>
            <person name="Armbrust E.V."/>
            <person name="Bhattacharya D."/>
            <person name="Goodenough U.W."/>
            <person name="Van de Peer Y."/>
            <person name="Grigoriev I.V."/>
        </authorList>
    </citation>
    <scope>NUCLEOTIDE SEQUENCE [LARGE SCALE GENOMIC DNA]</scope>
    <source>
        <strain evidence="3 4">CCMP1545</strain>
    </source>
</reference>
<dbReference type="RefSeq" id="XP_003059758.1">
    <property type="nucleotide sequence ID" value="XM_003059712.1"/>
</dbReference>
<feature type="region of interest" description="Disordered" evidence="1">
    <location>
        <begin position="27"/>
        <end position="49"/>
    </location>
</feature>
<gene>
    <name evidence="3" type="ORF">MICPUCDRAFT_59392</name>
</gene>
<feature type="chain" id="PRO_5002910678" evidence="2">
    <location>
        <begin position="24"/>
        <end position="91"/>
    </location>
</feature>
<protein>
    <submittedName>
        <fullName evidence="3">Predicted protein</fullName>
    </submittedName>
</protein>
<dbReference type="Proteomes" id="UP000001876">
    <property type="component" value="Unassembled WGS sequence"/>
</dbReference>
<sequence>MHVLARALLWQLVLLAVMLRWRARKGARARVGTPAPATAPSSPPPSSRCVDRLERLNGARTALCALPLSPLRRINAQTDFCELGGGAGVSR</sequence>
<feature type="signal peptide" evidence="2">
    <location>
        <begin position="1"/>
        <end position="23"/>
    </location>
</feature>
<keyword evidence="2" id="KW-0732">Signal</keyword>
<dbReference type="KEGG" id="mpp:MICPUCDRAFT_59392"/>
<organism evidence="4">
    <name type="scientific">Micromonas pusilla (strain CCMP1545)</name>
    <name type="common">Picoplanktonic green alga</name>
    <dbReference type="NCBI Taxonomy" id="564608"/>
    <lineage>
        <taxon>Eukaryota</taxon>
        <taxon>Viridiplantae</taxon>
        <taxon>Chlorophyta</taxon>
        <taxon>Mamiellophyceae</taxon>
        <taxon>Mamiellales</taxon>
        <taxon>Mamiellaceae</taxon>
        <taxon>Micromonas</taxon>
    </lineage>
</organism>
<accession>C1MVI6</accession>
<evidence type="ECO:0000256" key="2">
    <source>
        <dbReference type="SAM" id="SignalP"/>
    </source>
</evidence>
<keyword evidence="4" id="KW-1185">Reference proteome</keyword>
<evidence type="ECO:0000256" key="1">
    <source>
        <dbReference type="SAM" id="MobiDB-lite"/>
    </source>
</evidence>
<name>C1MVI6_MICPC</name>